<keyword evidence="1" id="KW-1133">Transmembrane helix</keyword>
<dbReference type="EMBL" id="JBHSBY010000022">
    <property type="protein sequence ID" value="MFC4195830.1"/>
    <property type="molecule type" value="Genomic_DNA"/>
</dbReference>
<sequence length="162" mass="19169">MEIEEYKIKLLDSYGIKIFIRIFGILTFINLLNFFSKADFLFQGDYYRAVSEVFYLAFFVFLDSIIKVSSFFTLSEKLVKPLNIIKWIPFLMMCYLIYSSVLINSNRLNNIDFSRPTFIWTEIMPFIIIPNLGFIIISMLIFYASAILNRNKELKQENDLTI</sequence>
<reference evidence="3" key="1">
    <citation type="journal article" date="2019" name="Int. J. Syst. Evol. Microbiol.">
        <title>The Global Catalogue of Microorganisms (GCM) 10K type strain sequencing project: providing services to taxonomists for standard genome sequencing and annotation.</title>
        <authorList>
            <consortium name="The Broad Institute Genomics Platform"/>
            <consortium name="The Broad Institute Genome Sequencing Center for Infectious Disease"/>
            <person name="Wu L."/>
            <person name="Ma J."/>
        </authorList>
    </citation>
    <scope>NUCLEOTIDE SEQUENCE [LARGE SCALE GENOMIC DNA]</scope>
    <source>
        <strain evidence="3">CCM 8689</strain>
    </source>
</reference>
<evidence type="ECO:0000313" key="2">
    <source>
        <dbReference type="EMBL" id="MFC4195830.1"/>
    </source>
</evidence>
<dbReference type="Proteomes" id="UP001595792">
    <property type="component" value="Unassembled WGS sequence"/>
</dbReference>
<feature type="transmembrane region" description="Helical" evidence="1">
    <location>
        <begin position="84"/>
        <end position="103"/>
    </location>
</feature>
<evidence type="ECO:0000313" key="3">
    <source>
        <dbReference type="Proteomes" id="UP001595792"/>
    </source>
</evidence>
<feature type="transmembrane region" description="Helical" evidence="1">
    <location>
        <begin position="14"/>
        <end position="33"/>
    </location>
</feature>
<feature type="transmembrane region" description="Helical" evidence="1">
    <location>
        <begin position="53"/>
        <end position="72"/>
    </location>
</feature>
<feature type="transmembrane region" description="Helical" evidence="1">
    <location>
        <begin position="123"/>
        <end position="148"/>
    </location>
</feature>
<keyword evidence="3" id="KW-1185">Reference proteome</keyword>
<gene>
    <name evidence="2" type="ORF">ACFOUY_03880</name>
</gene>
<proteinExistence type="predicted"/>
<name>A0ABV8NFV8_9SPHI</name>
<evidence type="ECO:0008006" key="4">
    <source>
        <dbReference type="Google" id="ProtNLM"/>
    </source>
</evidence>
<protein>
    <recommendedName>
        <fullName evidence="4">DUF2975 domain-containing protein</fullName>
    </recommendedName>
</protein>
<comment type="caution">
    <text evidence="2">The sequence shown here is derived from an EMBL/GenBank/DDBJ whole genome shotgun (WGS) entry which is preliminary data.</text>
</comment>
<evidence type="ECO:0000256" key="1">
    <source>
        <dbReference type="SAM" id="Phobius"/>
    </source>
</evidence>
<keyword evidence="1" id="KW-0812">Transmembrane</keyword>
<keyword evidence="1" id="KW-0472">Membrane</keyword>
<dbReference type="RefSeq" id="WP_378959146.1">
    <property type="nucleotide sequence ID" value="NZ_JBHRXC010000001.1"/>
</dbReference>
<accession>A0ABV8NFV8</accession>
<organism evidence="2 3">
    <name type="scientific">Pedobacter jamesrossensis</name>
    <dbReference type="NCBI Taxonomy" id="1908238"/>
    <lineage>
        <taxon>Bacteria</taxon>
        <taxon>Pseudomonadati</taxon>
        <taxon>Bacteroidota</taxon>
        <taxon>Sphingobacteriia</taxon>
        <taxon>Sphingobacteriales</taxon>
        <taxon>Sphingobacteriaceae</taxon>
        <taxon>Pedobacter</taxon>
    </lineage>
</organism>